<evidence type="ECO:0000313" key="2">
    <source>
        <dbReference type="EMBL" id="AAG09419.1"/>
    </source>
</evidence>
<organism evidence="2">
    <name type="scientific">Pseudomonas putida</name>
    <name type="common">Arthrobacter siderocapsulatus</name>
    <dbReference type="NCBI Taxonomy" id="303"/>
    <lineage>
        <taxon>Bacteria</taxon>
        <taxon>Pseudomonadati</taxon>
        <taxon>Pseudomonadota</taxon>
        <taxon>Gammaproteobacteria</taxon>
        <taxon>Pseudomonadales</taxon>
        <taxon>Pseudomonadaceae</taxon>
        <taxon>Pseudomonas</taxon>
    </lineage>
</organism>
<protein>
    <submittedName>
        <fullName evidence="2">Outer membrane protein</fullName>
    </submittedName>
</protein>
<feature type="non-terminal residue" evidence="2">
    <location>
        <position position="1"/>
    </location>
</feature>
<proteinExistence type="predicted"/>
<gene>
    <name evidence="2" type="primary">tobU</name>
</gene>
<accession>Q9EVI9</accession>
<name>Q9EVI9_PSEPU</name>
<feature type="region of interest" description="Disordered" evidence="1">
    <location>
        <begin position="27"/>
        <end position="46"/>
    </location>
</feature>
<sequence>KLTTNWPINATTRAWTIIWRCSMHSVSCSPHNNSSFRTASISSAAR</sequence>
<evidence type="ECO:0000256" key="1">
    <source>
        <dbReference type="SAM" id="MobiDB-lite"/>
    </source>
</evidence>
<dbReference type="EMBL" id="AF180147">
    <property type="protein sequence ID" value="AAG09419.1"/>
    <property type="molecule type" value="Genomic_DNA"/>
</dbReference>
<reference evidence="2" key="1">
    <citation type="submission" date="1999-08" db="EMBL/GenBank/DDBJ databases">
        <title>Pseudomonas putida tobC2 (partial), tobB, tobA, tobD, tobE, tobG, tobI, tobH, tobS, tobT, tobU genes.</title>
        <authorList>
            <person name="Li W."/>
            <person name="Tan H.M."/>
        </authorList>
    </citation>
    <scope>NUCLEOTIDE SEQUENCE</scope>
    <source>
        <strain evidence="2">PB4071</strain>
    </source>
</reference>
<dbReference type="AlphaFoldDB" id="Q9EVI9"/>